<feature type="non-terminal residue" evidence="1">
    <location>
        <position position="1"/>
    </location>
</feature>
<comment type="caution">
    <text evidence="1">The sequence shown here is derived from an EMBL/GenBank/DDBJ whole genome shotgun (WGS) entry which is preliminary data.</text>
</comment>
<reference evidence="1" key="1">
    <citation type="submission" date="2023-06" db="EMBL/GenBank/DDBJ databases">
        <authorList>
            <person name="Delattre M."/>
        </authorList>
    </citation>
    <scope>NUCLEOTIDE SEQUENCE</scope>
    <source>
        <strain evidence="1">AF72</strain>
    </source>
</reference>
<evidence type="ECO:0000313" key="1">
    <source>
        <dbReference type="EMBL" id="CAJ0571010.1"/>
    </source>
</evidence>
<protein>
    <submittedName>
        <fullName evidence="1">Uncharacterized protein</fullName>
    </submittedName>
</protein>
<gene>
    <name evidence="1" type="ORF">MSPICULIGERA_LOCUS9437</name>
</gene>
<proteinExistence type="predicted"/>
<dbReference type="Proteomes" id="UP001177023">
    <property type="component" value="Unassembled WGS sequence"/>
</dbReference>
<sequence>MTDEKEYEELQRLSQLSDQFATYATELRKTARAAKKLIDKKKEADLPSGDRSGMNNMVKVEYHVLIDQLRVLPSREEAEAAIKAMSAFNDELEVIKRRLSKQPMEVLEETHTSITKNPDCLLRINDDGSQRIIAYMQSAEAAEKVAARLHGRIENNRELFVSVDILKQTRVKETVAEQARSRSSFGGTVIPPLMATLLTEPDFKSSTAPGAPPDPWSNRVHRQDVFPKVAENSVKTSSGAKPKAVQKNARAFSKAFNKGMRHDTVVCIRGMPPGSSAQLLPFIDPNGGDLIYKNGKPKLVCVTREWKGKHHDLIFAHMTSKAAASNLVHKYQKIAPPLIDHKLVWEIAGTNLWSRL</sequence>
<accession>A0AA36CMC7</accession>
<keyword evidence="2" id="KW-1185">Reference proteome</keyword>
<organism evidence="1 2">
    <name type="scientific">Mesorhabditis spiculigera</name>
    <dbReference type="NCBI Taxonomy" id="96644"/>
    <lineage>
        <taxon>Eukaryota</taxon>
        <taxon>Metazoa</taxon>
        <taxon>Ecdysozoa</taxon>
        <taxon>Nematoda</taxon>
        <taxon>Chromadorea</taxon>
        <taxon>Rhabditida</taxon>
        <taxon>Rhabditina</taxon>
        <taxon>Rhabditomorpha</taxon>
        <taxon>Rhabditoidea</taxon>
        <taxon>Rhabditidae</taxon>
        <taxon>Mesorhabditinae</taxon>
        <taxon>Mesorhabditis</taxon>
    </lineage>
</organism>
<dbReference type="AlphaFoldDB" id="A0AA36CMC7"/>
<name>A0AA36CMC7_9BILA</name>
<dbReference type="EMBL" id="CATQJA010002523">
    <property type="protein sequence ID" value="CAJ0571010.1"/>
    <property type="molecule type" value="Genomic_DNA"/>
</dbReference>
<evidence type="ECO:0000313" key="2">
    <source>
        <dbReference type="Proteomes" id="UP001177023"/>
    </source>
</evidence>